<comment type="similarity">
    <text evidence="1">Belongs to the PspA/Vipp/IM30 family.</text>
</comment>
<organism evidence="3 4">
    <name type="scientific">Ectobacillus ponti</name>
    <dbReference type="NCBI Taxonomy" id="2961894"/>
    <lineage>
        <taxon>Bacteria</taxon>
        <taxon>Bacillati</taxon>
        <taxon>Bacillota</taxon>
        <taxon>Bacilli</taxon>
        <taxon>Bacillales</taxon>
        <taxon>Bacillaceae</taxon>
        <taxon>Ectobacillus</taxon>
    </lineage>
</organism>
<dbReference type="Pfam" id="PF04012">
    <property type="entry name" value="PspA_IM30"/>
    <property type="match status" value="1"/>
</dbReference>
<accession>A0AA41X972</accession>
<dbReference type="EMBL" id="JANCLT010000006">
    <property type="protein sequence ID" value="MCP8969468.1"/>
    <property type="molecule type" value="Genomic_DNA"/>
</dbReference>
<sequence>MGVFKRIKTILLADVHETLDKMEQPLGLLNQYVRDMEGELDKAKHALAQQLYLEKRHEQLVQETEAAVAKRTRQAELAVSRGEDDIARLALQEKLLREAKLDAYKEQHAAVKQQTAALYEQIDQLRDKYTELRHKKLVLESRAHAAKLAQQTQAVLQSFQATGFTKEFARAEEYVQKLEAQAAAQAYFRGQAPVVNVELESAVQRELQLLKKQLEPQAQPEKEPQPTA</sequence>
<dbReference type="PANTHER" id="PTHR31088:SF6">
    <property type="entry name" value="PHAGE SHOCK PROTEIN A"/>
    <property type="match status" value="1"/>
</dbReference>
<comment type="caution">
    <text evidence="3">The sequence shown here is derived from an EMBL/GenBank/DDBJ whole genome shotgun (WGS) entry which is preliminary data.</text>
</comment>
<feature type="coiled-coil region" evidence="2">
    <location>
        <begin position="108"/>
        <end position="142"/>
    </location>
</feature>
<dbReference type="Proteomes" id="UP001156102">
    <property type="component" value="Unassembled WGS sequence"/>
</dbReference>
<proteinExistence type="inferred from homology"/>
<dbReference type="InterPro" id="IPR007157">
    <property type="entry name" value="PspA_VIPP1"/>
</dbReference>
<evidence type="ECO:0000313" key="4">
    <source>
        <dbReference type="Proteomes" id="UP001156102"/>
    </source>
</evidence>
<protein>
    <submittedName>
        <fullName evidence="3">PspA/IM30 family protein</fullName>
    </submittedName>
</protein>
<keyword evidence="4" id="KW-1185">Reference proteome</keyword>
<keyword evidence="2" id="KW-0175">Coiled coil</keyword>
<evidence type="ECO:0000256" key="1">
    <source>
        <dbReference type="ARBA" id="ARBA00043985"/>
    </source>
</evidence>
<dbReference type="AlphaFoldDB" id="A0AA41X972"/>
<reference evidence="3" key="1">
    <citation type="submission" date="2022-07" db="EMBL/GenBank/DDBJ databases">
        <authorList>
            <person name="Li W.-J."/>
            <person name="Deng Q.-Q."/>
        </authorList>
    </citation>
    <scope>NUCLEOTIDE SEQUENCE</scope>
    <source>
        <strain evidence="3">SYSU M60031</strain>
    </source>
</reference>
<evidence type="ECO:0000313" key="3">
    <source>
        <dbReference type="EMBL" id="MCP8969468.1"/>
    </source>
</evidence>
<evidence type="ECO:0000256" key="2">
    <source>
        <dbReference type="SAM" id="Coils"/>
    </source>
</evidence>
<gene>
    <name evidence="3" type="ORF">NK662_13110</name>
</gene>
<dbReference type="RefSeq" id="WP_254759390.1">
    <property type="nucleotide sequence ID" value="NZ_JANCLT010000006.1"/>
</dbReference>
<dbReference type="PANTHER" id="PTHR31088">
    <property type="entry name" value="MEMBRANE-ASSOCIATED PROTEIN VIPP1, CHLOROPLASTIC"/>
    <property type="match status" value="1"/>
</dbReference>
<name>A0AA41X972_9BACI</name>